<reference evidence="1 2" key="1">
    <citation type="submission" date="2021-12" db="EMBL/GenBank/DDBJ databases">
        <title>Genome sequencing of bacteria with rrn-lacking chromosome and rrn-plasmid.</title>
        <authorList>
            <person name="Anda M."/>
            <person name="Iwasaki W."/>
        </authorList>
    </citation>
    <scope>NUCLEOTIDE SEQUENCE [LARGE SCALE GENOMIC DNA]</scope>
    <source>
        <strain evidence="1 2">NBRC 101262</strain>
        <plasmid evidence="1 2">pPP2</plasmid>
    </source>
</reference>
<evidence type="ECO:0008006" key="3">
    <source>
        <dbReference type="Google" id="ProtNLM"/>
    </source>
</evidence>
<evidence type="ECO:0000313" key="1">
    <source>
        <dbReference type="EMBL" id="BDD01173.1"/>
    </source>
</evidence>
<organism evidence="1 2">
    <name type="scientific">Persicobacter psychrovividus</name>
    <dbReference type="NCBI Taxonomy" id="387638"/>
    <lineage>
        <taxon>Bacteria</taxon>
        <taxon>Pseudomonadati</taxon>
        <taxon>Bacteroidota</taxon>
        <taxon>Cytophagia</taxon>
        <taxon>Cytophagales</taxon>
        <taxon>Persicobacteraceae</taxon>
        <taxon>Persicobacter</taxon>
    </lineage>
</organism>
<dbReference type="RefSeq" id="WP_338398768.1">
    <property type="nucleotide sequence ID" value="NZ_AP025294.1"/>
</dbReference>
<dbReference type="Proteomes" id="UP001354989">
    <property type="component" value="Plasmid pPP2"/>
</dbReference>
<sequence length="310" mass="35688">MLHLILFIGVFFGASKEPQRKTITHGKIRIHLNVDLGGRIDQICYNEQPLLFPAKEHPEYNGSVWWPSPQKDWHWPPPTSIDKNPYKLTRENGLIQLRSIPGPESDLQLKKTIQLLNDHQIRLIYEATNIGKLPKKFGHWEVTRLPKGGRVIFPVGELLAKKEHPKLRSSLFFNDPDLIPSCINKNEKCFNIEISEKTACIPQTDKYKLLADASEGWAAYLKDGLLLVKRFKDTPIAELPPEQGEVELFVNPSLNFIELEQHGQYQKVLPDHTSIWVVDWYILEYPSALSQDVKAIKEFINNNIHLISSY</sequence>
<gene>
    <name evidence="1" type="ORF">PEPS_34530</name>
</gene>
<geneLocation type="plasmid" evidence="1 2">
    <name>pPP2</name>
</geneLocation>
<name>A0ABN6LDC4_9BACT</name>
<keyword evidence="2" id="KW-1185">Reference proteome</keyword>
<dbReference type="EMBL" id="AP025294">
    <property type="protein sequence ID" value="BDD01173.1"/>
    <property type="molecule type" value="Genomic_DNA"/>
</dbReference>
<keyword evidence="1" id="KW-0614">Plasmid</keyword>
<dbReference type="InterPro" id="IPR025488">
    <property type="entry name" value="DUF4380"/>
</dbReference>
<protein>
    <recommendedName>
        <fullName evidence="3">DUF4380 domain-containing protein</fullName>
    </recommendedName>
</protein>
<proteinExistence type="predicted"/>
<accession>A0ABN6LDC4</accession>
<evidence type="ECO:0000313" key="2">
    <source>
        <dbReference type="Proteomes" id="UP001354989"/>
    </source>
</evidence>
<dbReference type="Pfam" id="PF14315">
    <property type="entry name" value="DUF4380"/>
    <property type="match status" value="1"/>
</dbReference>